<dbReference type="Gene3D" id="3.40.50.1110">
    <property type="entry name" value="SGNH hydrolase"/>
    <property type="match status" value="1"/>
</dbReference>
<evidence type="ECO:0000313" key="4">
    <source>
        <dbReference type="Proteomes" id="UP000315816"/>
    </source>
</evidence>
<dbReference type="EMBL" id="VICH01000008">
    <property type="protein sequence ID" value="TQV66789.1"/>
    <property type="molecule type" value="Genomic_DNA"/>
</dbReference>
<dbReference type="GO" id="GO:0016788">
    <property type="term" value="F:hydrolase activity, acting on ester bonds"/>
    <property type="evidence" value="ECO:0007669"/>
    <property type="project" value="UniProtKB-ARBA"/>
</dbReference>
<comment type="caution">
    <text evidence="3">The sequence shown here is derived from an EMBL/GenBank/DDBJ whole genome shotgun (WGS) entry which is preliminary data.</text>
</comment>
<dbReference type="OrthoDB" id="7840049at2"/>
<name>A0A545SP85_9RHOB</name>
<proteinExistence type="predicted"/>
<dbReference type="Proteomes" id="UP000315816">
    <property type="component" value="Unassembled WGS sequence"/>
</dbReference>
<dbReference type="AlphaFoldDB" id="A0A545SP85"/>
<evidence type="ECO:0000313" key="3">
    <source>
        <dbReference type="EMBL" id="TQV66789.1"/>
    </source>
</evidence>
<sequence length="228" mass="25333">MIRTLALILTLFAGSHAAMAGERDARILVIGDSLMAWHKMTGRSIGHMLGRYLHEPVVNRAIGGARIIYNLPISGSMGMKISRQFRDGDWDWVVLNGGGNDLWFGCGCNRCNRKINLMISINGRYGPVPDLINRIRATGAKVIVIGYLRSPGVGSPIENCRDDGDAYEARLQHMAQQMKGVYFMSNKDLVPHGDRSYHGIDMIHPSFKGSAMIAKRVALLIKKLDRKR</sequence>
<dbReference type="InterPro" id="IPR051532">
    <property type="entry name" value="Ester_Hydrolysis_Enzymes"/>
</dbReference>
<reference evidence="3 4" key="1">
    <citation type="submission" date="2019-06" db="EMBL/GenBank/DDBJ databases">
        <title>A novel species of marine bacteria.</title>
        <authorList>
            <person name="Wang Y."/>
        </authorList>
    </citation>
    <scope>NUCLEOTIDE SEQUENCE [LARGE SCALE GENOMIC DNA]</scope>
    <source>
        <strain evidence="3 4">MA1-10</strain>
    </source>
</reference>
<gene>
    <name evidence="3" type="ORF">FIL88_11865</name>
</gene>
<dbReference type="Pfam" id="PF13472">
    <property type="entry name" value="Lipase_GDSL_2"/>
    <property type="match status" value="1"/>
</dbReference>
<keyword evidence="1" id="KW-0732">Signal</keyword>
<dbReference type="SUPFAM" id="SSF52266">
    <property type="entry name" value="SGNH hydrolase"/>
    <property type="match status" value="1"/>
</dbReference>
<dbReference type="CDD" id="cd00229">
    <property type="entry name" value="SGNH_hydrolase"/>
    <property type="match status" value="1"/>
</dbReference>
<accession>A0A545SP85</accession>
<feature type="domain" description="SGNH hydrolase-type esterase" evidence="2">
    <location>
        <begin position="29"/>
        <end position="210"/>
    </location>
</feature>
<evidence type="ECO:0000259" key="2">
    <source>
        <dbReference type="Pfam" id="PF13472"/>
    </source>
</evidence>
<dbReference type="InterPro" id="IPR013830">
    <property type="entry name" value="SGNH_hydro"/>
</dbReference>
<evidence type="ECO:0000256" key="1">
    <source>
        <dbReference type="SAM" id="SignalP"/>
    </source>
</evidence>
<feature type="signal peptide" evidence="1">
    <location>
        <begin position="1"/>
        <end position="20"/>
    </location>
</feature>
<dbReference type="InterPro" id="IPR036514">
    <property type="entry name" value="SGNH_hydro_sf"/>
</dbReference>
<feature type="chain" id="PRO_5022155298" evidence="1">
    <location>
        <begin position="21"/>
        <end position="228"/>
    </location>
</feature>
<keyword evidence="4" id="KW-1185">Reference proteome</keyword>
<dbReference type="RefSeq" id="WP_142854085.1">
    <property type="nucleotide sequence ID" value="NZ_FXWW01000004.1"/>
</dbReference>
<protein>
    <submittedName>
        <fullName evidence="3">SGNH/GDSL hydrolase family protein</fullName>
    </submittedName>
</protein>
<keyword evidence="3" id="KW-0378">Hydrolase</keyword>
<organism evidence="3 4">
    <name type="scientific">Aliiroseovarius halocynthiae</name>
    <dbReference type="NCBI Taxonomy" id="985055"/>
    <lineage>
        <taxon>Bacteria</taxon>
        <taxon>Pseudomonadati</taxon>
        <taxon>Pseudomonadota</taxon>
        <taxon>Alphaproteobacteria</taxon>
        <taxon>Rhodobacterales</taxon>
        <taxon>Paracoccaceae</taxon>
        <taxon>Aliiroseovarius</taxon>
    </lineage>
</organism>
<dbReference type="PANTHER" id="PTHR30383">
    <property type="entry name" value="THIOESTERASE 1/PROTEASE 1/LYSOPHOSPHOLIPASE L1"/>
    <property type="match status" value="1"/>
</dbReference>